<evidence type="ECO:0000256" key="1">
    <source>
        <dbReference type="ARBA" id="ARBA00005417"/>
    </source>
</evidence>
<sequence>MNDDVKGTDGGVIGRAGGGSRRTAGAGGSGGSGAKGPGGAGGSGGNVIEISGLCKRFVTGRGSGRRTVDALDDVSLTVADGSCLAVVGESGSGKSTLARILVGLEAADAGEVVLAGRPVARRPRRAERRARARDIQMVFQDPNGSLNRRRTAGSAISEVLAAHHRVTGAEARRRVEELLEQVGLRPAHARSLPGELSGGQRQRVAIARALAAEPRVLVLDEAVAALDVSVQAQVLNLLSEIRRDRRLTYLFITHDLSVVRQVSEEVVVMRQGRIVERGSTTQVLDDPQHPYTRLLRDSAPRPGWRPVRAIGRDAAEVEA</sequence>
<evidence type="ECO:0000256" key="2">
    <source>
        <dbReference type="ARBA" id="ARBA00022448"/>
    </source>
</evidence>
<dbReference type="InterPro" id="IPR017871">
    <property type="entry name" value="ABC_transporter-like_CS"/>
</dbReference>
<dbReference type="PROSITE" id="PS00211">
    <property type="entry name" value="ABC_TRANSPORTER_1"/>
    <property type="match status" value="1"/>
</dbReference>
<dbReference type="PROSITE" id="PS50893">
    <property type="entry name" value="ABC_TRANSPORTER_2"/>
    <property type="match status" value="1"/>
</dbReference>
<dbReference type="InterPro" id="IPR003593">
    <property type="entry name" value="AAA+_ATPase"/>
</dbReference>
<keyword evidence="8" id="KW-1185">Reference proteome</keyword>
<dbReference type="GO" id="GO:0005524">
    <property type="term" value="F:ATP binding"/>
    <property type="evidence" value="ECO:0007669"/>
    <property type="project" value="UniProtKB-KW"/>
</dbReference>
<proteinExistence type="inferred from homology"/>
<evidence type="ECO:0000313" key="8">
    <source>
        <dbReference type="Proteomes" id="UP000576393"/>
    </source>
</evidence>
<dbReference type="RefSeq" id="WP_312873334.1">
    <property type="nucleotide sequence ID" value="NZ_JACCCO010000001.1"/>
</dbReference>
<dbReference type="AlphaFoldDB" id="A0A852UYI5"/>
<evidence type="ECO:0000259" key="6">
    <source>
        <dbReference type="PROSITE" id="PS50893"/>
    </source>
</evidence>
<dbReference type="Pfam" id="PF08352">
    <property type="entry name" value="oligo_HPY"/>
    <property type="match status" value="1"/>
</dbReference>
<protein>
    <submittedName>
        <fullName evidence="7">ABC-type oligopeptide transport system ATPase subunit</fullName>
    </submittedName>
</protein>
<name>A0A852UYI5_9ACTN</name>
<dbReference type="InterPro" id="IPR003439">
    <property type="entry name" value="ABC_transporter-like_ATP-bd"/>
</dbReference>
<gene>
    <name evidence="7" type="ORF">HDA43_003448</name>
</gene>
<dbReference type="GO" id="GO:0015833">
    <property type="term" value="P:peptide transport"/>
    <property type="evidence" value="ECO:0007669"/>
    <property type="project" value="InterPro"/>
</dbReference>
<dbReference type="SUPFAM" id="SSF52540">
    <property type="entry name" value="P-loop containing nucleoside triphosphate hydrolases"/>
    <property type="match status" value="1"/>
</dbReference>
<dbReference type="CDD" id="cd03257">
    <property type="entry name" value="ABC_NikE_OppD_transporters"/>
    <property type="match status" value="1"/>
</dbReference>
<dbReference type="PANTHER" id="PTHR43776">
    <property type="entry name" value="TRANSPORT ATP-BINDING PROTEIN"/>
    <property type="match status" value="1"/>
</dbReference>
<accession>A0A852UYI5</accession>
<organism evidence="7 8">
    <name type="scientific">Streptosporangium sandarakinum</name>
    <dbReference type="NCBI Taxonomy" id="1260955"/>
    <lineage>
        <taxon>Bacteria</taxon>
        <taxon>Bacillati</taxon>
        <taxon>Actinomycetota</taxon>
        <taxon>Actinomycetes</taxon>
        <taxon>Streptosporangiales</taxon>
        <taxon>Streptosporangiaceae</taxon>
        <taxon>Streptosporangium</taxon>
    </lineage>
</organism>
<comment type="similarity">
    <text evidence="1">Belongs to the ABC transporter superfamily.</text>
</comment>
<dbReference type="EMBL" id="JACCCO010000001">
    <property type="protein sequence ID" value="NYF41289.1"/>
    <property type="molecule type" value="Genomic_DNA"/>
</dbReference>
<dbReference type="GO" id="GO:0016887">
    <property type="term" value="F:ATP hydrolysis activity"/>
    <property type="evidence" value="ECO:0007669"/>
    <property type="project" value="InterPro"/>
</dbReference>
<evidence type="ECO:0000256" key="5">
    <source>
        <dbReference type="SAM" id="MobiDB-lite"/>
    </source>
</evidence>
<dbReference type="InterPro" id="IPR013563">
    <property type="entry name" value="Oligopep_ABC_C"/>
</dbReference>
<feature type="compositionally biased region" description="Gly residues" evidence="5">
    <location>
        <begin position="8"/>
        <end position="42"/>
    </location>
</feature>
<feature type="region of interest" description="Disordered" evidence="5">
    <location>
        <begin position="1"/>
        <end position="42"/>
    </location>
</feature>
<dbReference type="PANTHER" id="PTHR43776:SF7">
    <property type="entry name" value="D,D-DIPEPTIDE TRANSPORT ATP-BINDING PROTEIN DDPF-RELATED"/>
    <property type="match status" value="1"/>
</dbReference>
<evidence type="ECO:0000256" key="3">
    <source>
        <dbReference type="ARBA" id="ARBA00022741"/>
    </source>
</evidence>
<dbReference type="Gene3D" id="3.40.50.300">
    <property type="entry name" value="P-loop containing nucleotide triphosphate hydrolases"/>
    <property type="match status" value="1"/>
</dbReference>
<dbReference type="GO" id="GO:0055085">
    <property type="term" value="P:transmembrane transport"/>
    <property type="evidence" value="ECO:0007669"/>
    <property type="project" value="UniProtKB-ARBA"/>
</dbReference>
<dbReference type="SMART" id="SM00382">
    <property type="entry name" value="AAA"/>
    <property type="match status" value="1"/>
</dbReference>
<keyword evidence="2" id="KW-0813">Transport</keyword>
<dbReference type="InterPro" id="IPR050319">
    <property type="entry name" value="ABC_transp_ATP-bind"/>
</dbReference>
<reference evidence="7 8" key="1">
    <citation type="submission" date="2020-07" db="EMBL/GenBank/DDBJ databases">
        <title>Sequencing the genomes of 1000 actinobacteria strains.</title>
        <authorList>
            <person name="Klenk H.-P."/>
        </authorList>
    </citation>
    <scope>NUCLEOTIDE SEQUENCE [LARGE SCALE GENOMIC DNA]</scope>
    <source>
        <strain evidence="7 8">DSM 45763</strain>
    </source>
</reference>
<evidence type="ECO:0000256" key="4">
    <source>
        <dbReference type="ARBA" id="ARBA00022840"/>
    </source>
</evidence>
<dbReference type="Pfam" id="PF00005">
    <property type="entry name" value="ABC_tran"/>
    <property type="match status" value="1"/>
</dbReference>
<keyword evidence="3" id="KW-0547">Nucleotide-binding</keyword>
<feature type="domain" description="ABC transporter" evidence="6">
    <location>
        <begin position="48"/>
        <end position="296"/>
    </location>
</feature>
<evidence type="ECO:0000313" key="7">
    <source>
        <dbReference type="EMBL" id="NYF41289.1"/>
    </source>
</evidence>
<keyword evidence="4" id="KW-0067">ATP-binding</keyword>
<dbReference type="Proteomes" id="UP000576393">
    <property type="component" value="Unassembled WGS sequence"/>
</dbReference>
<comment type="caution">
    <text evidence="7">The sequence shown here is derived from an EMBL/GenBank/DDBJ whole genome shotgun (WGS) entry which is preliminary data.</text>
</comment>
<dbReference type="InterPro" id="IPR027417">
    <property type="entry name" value="P-loop_NTPase"/>
</dbReference>